<evidence type="ECO:0000313" key="2">
    <source>
        <dbReference type="Proteomes" id="UP001055072"/>
    </source>
</evidence>
<evidence type="ECO:0000313" key="1">
    <source>
        <dbReference type="EMBL" id="KAI0089981.1"/>
    </source>
</evidence>
<sequence length="257" mass="28888">MQQYLASIKDTEDIPLSLRNPCVEDFGDGPRVRDVQAFLNSKIAAPVSFEDPLCAEFGQREVLEMLCCVLPEETAMIAWYNLSRIKSRVCPACKRLYHPGDPVLEEFQGEDSPTNVEKQKQAREDSWKLHNEQLISGICSALCYFLVAHNYPSAIRSTFGRRAEDISDEAWNELNGPGAGAEDKMGLGMLLKMTRCHDMGLEQLILPGLRAADERSESDGYYDDDNDEGSDVELEEELENSEIEEITDLDAEPIYTP</sequence>
<gene>
    <name evidence="1" type="ORF">BDY19DRAFT_888713</name>
</gene>
<accession>A0ACB8U713</accession>
<name>A0ACB8U713_9APHY</name>
<proteinExistence type="predicted"/>
<protein>
    <submittedName>
        <fullName evidence="1">Uncharacterized protein</fullName>
    </submittedName>
</protein>
<organism evidence="1 2">
    <name type="scientific">Irpex rosettiformis</name>
    <dbReference type="NCBI Taxonomy" id="378272"/>
    <lineage>
        <taxon>Eukaryota</taxon>
        <taxon>Fungi</taxon>
        <taxon>Dikarya</taxon>
        <taxon>Basidiomycota</taxon>
        <taxon>Agaricomycotina</taxon>
        <taxon>Agaricomycetes</taxon>
        <taxon>Polyporales</taxon>
        <taxon>Irpicaceae</taxon>
        <taxon>Irpex</taxon>
    </lineage>
</organism>
<dbReference type="EMBL" id="MU274909">
    <property type="protein sequence ID" value="KAI0089981.1"/>
    <property type="molecule type" value="Genomic_DNA"/>
</dbReference>
<reference evidence="1" key="1">
    <citation type="journal article" date="2021" name="Environ. Microbiol.">
        <title>Gene family expansions and transcriptome signatures uncover fungal adaptations to wood decay.</title>
        <authorList>
            <person name="Hage H."/>
            <person name="Miyauchi S."/>
            <person name="Viragh M."/>
            <person name="Drula E."/>
            <person name="Min B."/>
            <person name="Chaduli D."/>
            <person name="Navarro D."/>
            <person name="Favel A."/>
            <person name="Norest M."/>
            <person name="Lesage-Meessen L."/>
            <person name="Balint B."/>
            <person name="Merenyi Z."/>
            <person name="de Eugenio L."/>
            <person name="Morin E."/>
            <person name="Martinez A.T."/>
            <person name="Baldrian P."/>
            <person name="Stursova M."/>
            <person name="Martinez M.J."/>
            <person name="Novotny C."/>
            <person name="Magnuson J.K."/>
            <person name="Spatafora J.W."/>
            <person name="Maurice S."/>
            <person name="Pangilinan J."/>
            <person name="Andreopoulos W."/>
            <person name="LaButti K."/>
            <person name="Hundley H."/>
            <person name="Na H."/>
            <person name="Kuo A."/>
            <person name="Barry K."/>
            <person name="Lipzen A."/>
            <person name="Henrissat B."/>
            <person name="Riley R."/>
            <person name="Ahrendt S."/>
            <person name="Nagy L.G."/>
            <person name="Grigoriev I.V."/>
            <person name="Martin F."/>
            <person name="Rosso M.N."/>
        </authorList>
    </citation>
    <scope>NUCLEOTIDE SEQUENCE</scope>
    <source>
        <strain evidence="1">CBS 384.51</strain>
    </source>
</reference>
<dbReference type="Proteomes" id="UP001055072">
    <property type="component" value="Unassembled WGS sequence"/>
</dbReference>
<comment type="caution">
    <text evidence="1">The sequence shown here is derived from an EMBL/GenBank/DDBJ whole genome shotgun (WGS) entry which is preliminary data.</text>
</comment>
<keyword evidence="2" id="KW-1185">Reference proteome</keyword>